<name>A0A6J7KLC6_9ZZZZ</name>
<evidence type="ECO:0000256" key="1">
    <source>
        <dbReference type="ARBA" id="ARBA00004889"/>
    </source>
</evidence>
<evidence type="ECO:0000256" key="2">
    <source>
        <dbReference type="ARBA" id="ARBA00011971"/>
    </source>
</evidence>
<dbReference type="InterPro" id="IPR023031">
    <property type="entry name" value="OPRT"/>
</dbReference>
<dbReference type="UniPathway" id="UPA00070">
    <property type="reaction ID" value="UER00119"/>
</dbReference>
<dbReference type="CDD" id="cd06223">
    <property type="entry name" value="PRTases_typeI"/>
    <property type="match status" value="1"/>
</dbReference>
<dbReference type="Pfam" id="PF00156">
    <property type="entry name" value="Pribosyltran"/>
    <property type="match status" value="1"/>
</dbReference>
<feature type="domain" description="Phosphoribosyltransferase" evidence="6">
    <location>
        <begin position="94"/>
        <end position="156"/>
    </location>
</feature>
<organism evidence="7">
    <name type="scientific">freshwater metagenome</name>
    <dbReference type="NCBI Taxonomy" id="449393"/>
    <lineage>
        <taxon>unclassified sequences</taxon>
        <taxon>metagenomes</taxon>
        <taxon>ecological metagenomes</taxon>
    </lineage>
</organism>
<dbReference type="Gene3D" id="3.40.50.2020">
    <property type="match status" value="1"/>
</dbReference>
<reference evidence="7" key="1">
    <citation type="submission" date="2020-05" db="EMBL/GenBank/DDBJ databases">
        <authorList>
            <person name="Chiriac C."/>
            <person name="Salcher M."/>
            <person name="Ghai R."/>
            <person name="Kavagutti S V."/>
        </authorList>
    </citation>
    <scope>NUCLEOTIDE SEQUENCE</scope>
</reference>
<dbReference type="AlphaFoldDB" id="A0A6J7KLC6"/>
<dbReference type="GO" id="GO:0004588">
    <property type="term" value="F:orotate phosphoribosyltransferase activity"/>
    <property type="evidence" value="ECO:0007669"/>
    <property type="project" value="UniProtKB-EC"/>
</dbReference>
<dbReference type="PANTHER" id="PTHR19278:SF9">
    <property type="entry name" value="URIDINE 5'-MONOPHOSPHATE SYNTHASE"/>
    <property type="match status" value="1"/>
</dbReference>
<evidence type="ECO:0000313" key="7">
    <source>
        <dbReference type="EMBL" id="CAB4956487.1"/>
    </source>
</evidence>
<dbReference type="EC" id="2.4.2.10" evidence="2"/>
<evidence type="ECO:0000256" key="4">
    <source>
        <dbReference type="ARBA" id="ARBA00022679"/>
    </source>
</evidence>
<dbReference type="InterPro" id="IPR004467">
    <property type="entry name" value="Or_phspho_trans_dom"/>
</dbReference>
<evidence type="ECO:0000259" key="6">
    <source>
        <dbReference type="Pfam" id="PF00156"/>
    </source>
</evidence>
<dbReference type="NCBIfam" id="TIGR00336">
    <property type="entry name" value="pyrE"/>
    <property type="match status" value="1"/>
</dbReference>
<dbReference type="SUPFAM" id="SSF53271">
    <property type="entry name" value="PRTase-like"/>
    <property type="match status" value="1"/>
</dbReference>
<keyword evidence="5" id="KW-0665">Pyrimidine biosynthesis</keyword>
<keyword evidence="4" id="KW-0808">Transferase</keyword>
<sequence length="184" mass="18922">MALRPYQAALVDVFKEHGIREGDFTLASGRTSKWYLDGRAVTFRGDCFELIGKAILEAIEASGGCEFDAAGGLVVGAVPVALSVALASGKRSFAVRKEPKGHGVGGRIAGPVSPGERVLVVEDTATSGGSLIEAVDALEELGCIVVGATVLLDRGGELGALLAARSIPYFPVLNAPDVGHEFGS</sequence>
<dbReference type="PANTHER" id="PTHR19278">
    <property type="entry name" value="OROTATE PHOSPHORIBOSYLTRANSFERASE"/>
    <property type="match status" value="1"/>
</dbReference>
<evidence type="ECO:0000256" key="3">
    <source>
        <dbReference type="ARBA" id="ARBA00022676"/>
    </source>
</evidence>
<comment type="pathway">
    <text evidence="1">Pyrimidine metabolism; UMP biosynthesis via de novo pathway; UMP from orotate: step 1/2.</text>
</comment>
<dbReference type="HAMAP" id="MF_01208">
    <property type="entry name" value="PyrE"/>
    <property type="match status" value="1"/>
</dbReference>
<keyword evidence="3" id="KW-0328">Glycosyltransferase</keyword>
<accession>A0A6J7KLC6</accession>
<proteinExistence type="inferred from homology"/>
<dbReference type="InterPro" id="IPR000836">
    <property type="entry name" value="PRTase_dom"/>
</dbReference>
<protein>
    <recommendedName>
        <fullName evidence="2">orotate phosphoribosyltransferase</fullName>
        <ecNumber evidence="2">2.4.2.10</ecNumber>
    </recommendedName>
</protein>
<dbReference type="InterPro" id="IPR029057">
    <property type="entry name" value="PRTase-like"/>
</dbReference>
<dbReference type="GO" id="GO:0044205">
    <property type="term" value="P:'de novo' UMP biosynthetic process"/>
    <property type="evidence" value="ECO:0007669"/>
    <property type="project" value="UniProtKB-UniPathway"/>
</dbReference>
<evidence type="ECO:0000256" key="5">
    <source>
        <dbReference type="ARBA" id="ARBA00022975"/>
    </source>
</evidence>
<dbReference type="GO" id="GO:0019856">
    <property type="term" value="P:pyrimidine nucleobase biosynthetic process"/>
    <property type="evidence" value="ECO:0007669"/>
    <property type="project" value="TreeGrafter"/>
</dbReference>
<gene>
    <name evidence="7" type="ORF">UFOPK3789_01021</name>
</gene>
<dbReference type="EMBL" id="CAFBNL010000059">
    <property type="protein sequence ID" value="CAB4956487.1"/>
    <property type="molecule type" value="Genomic_DNA"/>
</dbReference>